<comment type="caution">
    <text evidence="3">The sequence shown here is derived from an EMBL/GenBank/DDBJ whole genome shotgun (WGS) entry which is preliminary data.</text>
</comment>
<feature type="domain" description="FAD dependent oxidoreductase" evidence="2">
    <location>
        <begin position="8"/>
        <end position="353"/>
    </location>
</feature>
<proteinExistence type="predicted"/>
<evidence type="ECO:0000259" key="2">
    <source>
        <dbReference type="Pfam" id="PF01266"/>
    </source>
</evidence>
<dbReference type="PANTHER" id="PTHR13847:SF287">
    <property type="entry name" value="FAD-DEPENDENT OXIDOREDUCTASE DOMAIN-CONTAINING PROTEIN 1"/>
    <property type="match status" value="1"/>
</dbReference>
<reference evidence="4" key="1">
    <citation type="journal article" date="2019" name="Int. J. Syst. Evol. Microbiol.">
        <title>The Global Catalogue of Microorganisms (GCM) 10K type strain sequencing project: providing services to taxonomists for standard genome sequencing and annotation.</title>
        <authorList>
            <consortium name="The Broad Institute Genomics Platform"/>
            <consortium name="The Broad Institute Genome Sequencing Center for Infectious Disease"/>
            <person name="Wu L."/>
            <person name="Ma J."/>
        </authorList>
    </citation>
    <scope>NUCLEOTIDE SEQUENCE [LARGE SCALE GENOMIC DNA]</scope>
    <source>
        <strain evidence="4">NBRC 110044</strain>
    </source>
</reference>
<dbReference type="InterPro" id="IPR006076">
    <property type="entry name" value="FAD-dep_OxRdtase"/>
</dbReference>
<dbReference type="EMBL" id="BSOG01000003">
    <property type="protein sequence ID" value="GLR13958.1"/>
    <property type="molecule type" value="Genomic_DNA"/>
</dbReference>
<protein>
    <recommendedName>
        <fullName evidence="2">FAD dependent oxidoreductase domain-containing protein</fullName>
    </recommendedName>
</protein>
<evidence type="ECO:0000313" key="4">
    <source>
        <dbReference type="Proteomes" id="UP001156706"/>
    </source>
</evidence>
<sequence>MNPVMHGDVLIIGAGIIGSALAEQCARRGLRVAVAEAAIPAAGTSAAGMGHLVVLDDNPAELALSRDGLARWQARRHELPANAEYRACGTLWLARDEAEMQEAERKQAGYQQHGLSSNLLPATALRKLEPALAPNLAGALQVPDDAVLYPPVASRWLLQNAQALGAQLWCKAQVSSVDDEGVARLADGRLLRARHIVIAAGNASATLLPGLPLKPRKGQLLITERYPQRIRHQLVELGYIRSAHASDGDSVAFNVQPRATGQLLIGSSRQFHDTDPAINWPLLQAMLSRALEYLPSLRQLQALRSWAGFRPATPDKLPLLGKVPGHSRLWLATGHEGLGITTALASAHLLADLLCEQAPALDPTPYNPARFGPWSLADQHHPVGVAA</sequence>
<dbReference type="Pfam" id="PF01266">
    <property type="entry name" value="DAO"/>
    <property type="match status" value="1"/>
</dbReference>
<gene>
    <name evidence="3" type="ORF">GCM10007907_27480</name>
</gene>
<name>A0ABQ5YJW3_9NEIS</name>
<keyword evidence="1" id="KW-0560">Oxidoreductase</keyword>
<organism evidence="3 4">
    <name type="scientific">Chitinimonas prasina</name>
    <dbReference type="NCBI Taxonomy" id="1434937"/>
    <lineage>
        <taxon>Bacteria</taxon>
        <taxon>Pseudomonadati</taxon>
        <taxon>Pseudomonadota</taxon>
        <taxon>Betaproteobacteria</taxon>
        <taxon>Neisseriales</taxon>
        <taxon>Chitinibacteraceae</taxon>
        <taxon>Chitinimonas</taxon>
    </lineage>
</organism>
<keyword evidence="4" id="KW-1185">Reference proteome</keyword>
<evidence type="ECO:0000313" key="3">
    <source>
        <dbReference type="EMBL" id="GLR13958.1"/>
    </source>
</evidence>
<dbReference type="Gene3D" id="3.30.9.10">
    <property type="entry name" value="D-Amino Acid Oxidase, subunit A, domain 2"/>
    <property type="match status" value="1"/>
</dbReference>
<dbReference type="SUPFAM" id="SSF51905">
    <property type="entry name" value="FAD/NAD(P)-binding domain"/>
    <property type="match status" value="1"/>
</dbReference>
<dbReference type="RefSeq" id="WP_284197055.1">
    <property type="nucleotide sequence ID" value="NZ_BSOG01000003.1"/>
</dbReference>
<dbReference type="InterPro" id="IPR036188">
    <property type="entry name" value="FAD/NAD-bd_sf"/>
</dbReference>
<dbReference type="PRINTS" id="PR00420">
    <property type="entry name" value="RNGMNOXGNASE"/>
</dbReference>
<dbReference type="PANTHER" id="PTHR13847">
    <property type="entry name" value="SARCOSINE DEHYDROGENASE-RELATED"/>
    <property type="match status" value="1"/>
</dbReference>
<dbReference type="SUPFAM" id="SSF54373">
    <property type="entry name" value="FAD-linked reductases, C-terminal domain"/>
    <property type="match status" value="1"/>
</dbReference>
<dbReference type="Proteomes" id="UP001156706">
    <property type="component" value="Unassembled WGS sequence"/>
</dbReference>
<dbReference type="Gene3D" id="3.50.50.60">
    <property type="entry name" value="FAD/NAD(P)-binding domain"/>
    <property type="match status" value="1"/>
</dbReference>
<accession>A0ABQ5YJW3</accession>
<evidence type="ECO:0000256" key="1">
    <source>
        <dbReference type="ARBA" id="ARBA00023002"/>
    </source>
</evidence>